<gene>
    <name evidence="2" type="primary">LOC116218267</name>
</gene>
<evidence type="ECO:0000313" key="1">
    <source>
        <dbReference type="Proteomes" id="UP000515152"/>
    </source>
</evidence>
<dbReference type="OrthoDB" id="289913at2759"/>
<dbReference type="Proteomes" id="UP000515152">
    <property type="component" value="Chromosome 21"/>
</dbReference>
<sequence length="152" mass="17963">MGSEQKVLDFLCSSDDDSRHTERQQVLLELLQVGGVVQFDEGRLLSLAEKAEFYQICEFMYEKNHLYDRIIDCYLKDPLRKEEIFNYIHNILSMPGYSPEEKHSVWDKTLQHIQELVSMDPSKSAEMVSVHFVDEVNPLPQRYRRIIWCSSF</sequence>
<dbReference type="RefSeq" id="XP_031415048.1">
    <property type="nucleotide sequence ID" value="XM_031559188.1"/>
</dbReference>
<name>A0A6P8EGC2_CLUHA</name>
<dbReference type="GO" id="GO:0005770">
    <property type="term" value="C:late endosome"/>
    <property type="evidence" value="ECO:0007669"/>
    <property type="project" value="TreeGrafter"/>
</dbReference>
<dbReference type="AlphaFoldDB" id="A0A6P8EGC2"/>
<dbReference type="GO" id="GO:0006623">
    <property type="term" value="P:protein targeting to vacuole"/>
    <property type="evidence" value="ECO:0007669"/>
    <property type="project" value="InterPro"/>
</dbReference>
<dbReference type="GO" id="GO:0034058">
    <property type="term" value="P:endosomal vesicle fusion"/>
    <property type="evidence" value="ECO:0007669"/>
    <property type="project" value="TreeGrafter"/>
</dbReference>
<accession>A0A6P8EGC2</accession>
<dbReference type="KEGG" id="char:116218267"/>
<protein>
    <submittedName>
        <fullName evidence="2">Vacuolar protein sorting-associated protein 8 homolog</fullName>
    </submittedName>
</protein>
<proteinExistence type="predicted"/>
<organism evidence="1 2">
    <name type="scientific">Clupea harengus</name>
    <name type="common">Atlantic herring</name>
    <dbReference type="NCBI Taxonomy" id="7950"/>
    <lineage>
        <taxon>Eukaryota</taxon>
        <taxon>Metazoa</taxon>
        <taxon>Chordata</taxon>
        <taxon>Craniata</taxon>
        <taxon>Vertebrata</taxon>
        <taxon>Euteleostomi</taxon>
        <taxon>Actinopterygii</taxon>
        <taxon>Neopterygii</taxon>
        <taxon>Teleostei</taxon>
        <taxon>Clupei</taxon>
        <taxon>Clupeiformes</taxon>
        <taxon>Clupeoidei</taxon>
        <taxon>Clupeidae</taxon>
        <taxon>Clupea</taxon>
    </lineage>
</organism>
<dbReference type="GO" id="GO:0030897">
    <property type="term" value="C:HOPS complex"/>
    <property type="evidence" value="ECO:0007669"/>
    <property type="project" value="TreeGrafter"/>
</dbReference>
<dbReference type="InterPro" id="IPR045111">
    <property type="entry name" value="Vps41/Vps8"/>
</dbReference>
<reference evidence="2" key="1">
    <citation type="submission" date="2025-08" db="UniProtKB">
        <authorList>
            <consortium name="RefSeq"/>
        </authorList>
    </citation>
    <scope>IDENTIFICATION</scope>
</reference>
<dbReference type="PANTHER" id="PTHR12616">
    <property type="entry name" value="VACUOLAR PROTEIN SORTING VPS41"/>
    <property type="match status" value="1"/>
</dbReference>
<dbReference type="PANTHER" id="PTHR12616:SF8">
    <property type="entry name" value="VACUOLAR PROTEIN SORTING-ASSOCIATED PROTEIN 8 HOMOLOG"/>
    <property type="match status" value="1"/>
</dbReference>
<dbReference type="GeneID" id="116218267"/>
<dbReference type="GO" id="GO:0005769">
    <property type="term" value="C:early endosome"/>
    <property type="evidence" value="ECO:0007669"/>
    <property type="project" value="TreeGrafter"/>
</dbReference>
<dbReference type="GO" id="GO:0033263">
    <property type="term" value="C:CORVET complex"/>
    <property type="evidence" value="ECO:0007669"/>
    <property type="project" value="TreeGrafter"/>
</dbReference>
<keyword evidence="1" id="KW-1185">Reference proteome</keyword>
<evidence type="ECO:0000313" key="2">
    <source>
        <dbReference type="RefSeq" id="XP_031415048.1"/>
    </source>
</evidence>